<evidence type="ECO:0000256" key="4">
    <source>
        <dbReference type="ARBA" id="ARBA00022692"/>
    </source>
</evidence>
<dbReference type="InterPro" id="IPR050360">
    <property type="entry name" value="MFS_Sugar_Transporters"/>
</dbReference>
<dbReference type="PANTHER" id="PTHR48022:SF2">
    <property type="entry name" value="PLASTIDIC GLUCOSE TRANSPORTER 4"/>
    <property type="match status" value="1"/>
</dbReference>
<evidence type="ECO:0000256" key="9">
    <source>
        <dbReference type="SAM" id="Phobius"/>
    </source>
</evidence>
<feature type="transmembrane region" description="Helical" evidence="9">
    <location>
        <begin position="370"/>
        <end position="390"/>
    </location>
</feature>
<feature type="transmembrane region" description="Helical" evidence="9">
    <location>
        <begin position="338"/>
        <end position="363"/>
    </location>
</feature>
<evidence type="ECO:0000259" key="10">
    <source>
        <dbReference type="PROSITE" id="PS50850"/>
    </source>
</evidence>
<feature type="non-terminal residue" evidence="11">
    <location>
        <position position="1"/>
    </location>
</feature>
<feature type="domain" description="Major facilitator superfamily (MFS) profile" evidence="10">
    <location>
        <begin position="1"/>
        <end position="495"/>
    </location>
</feature>
<feature type="transmembrane region" description="Helical" evidence="9">
    <location>
        <begin position="157"/>
        <end position="176"/>
    </location>
</feature>
<comment type="caution">
    <text evidence="11">The sequence shown here is derived from an EMBL/GenBank/DDBJ whole genome shotgun (WGS) entry which is preliminary data.</text>
</comment>
<feature type="transmembrane region" description="Helical" evidence="9">
    <location>
        <begin position="304"/>
        <end position="326"/>
    </location>
</feature>
<proteinExistence type="inferred from homology"/>
<dbReference type="InterPro" id="IPR005829">
    <property type="entry name" value="Sugar_transporter_CS"/>
</dbReference>
<evidence type="ECO:0000313" key="12">
    <source>
        <dbReference type="Proteomes" id="UP001140091"/>
    </source>
</evidence>
<dbReference type="GO" id="GO:0005351">
    <property type="term" value="F:carbohydrate:proton symporter activity"/>
    <property type="evidence" value="ECO:0007669"/>
    <property type="project" value="TreeGrafter"/>
</dbReference>
<evidence type="ECO:0000313" key="11">
    <source>
        <dbReference type="EMBL" id="KAJ2923931.1"/>
    </source>
</evidence>
<dbReference type="PRINTS" id="PR00171">
    <property type="entry name" value="SUGRTRNSPORT"/>
</dbReference>
<evidence type="ECO:0000256" key="2">
    <source>
        <dbReference type="ARBA" id="ARBA00010992"/>
    </source>
</evidence>
<dbReference type="OrthoDB" id="8120565at2759"/>
<dbReference type="InterPro" id="IPR003663">
    <property type="entry name" value="Sugar/inositol_transpt"/>
</dbReference>
<keyword evidence="5 9" id="KW-1133">Transmembrane helix</keyword>
<feature type="transmembrane region" description="Helical" evidence="9">
    <location>
        <begin position="473"/>
        <end position="491"/>
    </location>
</feature>
<comment type="similarity">
    <text evidence="2 8">Belongs to the major facilitator superfamily. Sugar transporter (TC 2.A.1.1) family.</text>
</comment>
<dbReference type="PANTHER" id="PTHR48022">
    <property type="entry name" value="PLASTIDIC GLUCOSE TRANSPORTER 4"/>
    <property type="match status" value="1"/>
</dbReference>
<keyword evidence="6 9" id="KW-0472">Membrane</keyword>
<gene>
    <name evidence="11" type="ORF">H1R20_g13159</name>
</gene>
<protein>
    <recommendedName>
        <fullName evidence="10">Major facilitator superfamily (MFS) profile domain-containing protein</fullName>
    </recommendedName>
</protein>
<evidence type="ECO:0000256" key="1">
    <source>
        <dbReference type="ARBA" id="ARBA00004141"/>
    </source>
</evidence>
<dbReference type="SUPFAM" id="SSF103473">
    <property type="entry name" value="MFS general substrate transporter"/>
    <property type="match status" value="1"/>
</dbReference>
<dbReference type="NCBIfam" id="TIGR00879">
    <property type="entry name" value="SP"/>
    <property type="match status" value="1"/>
</dbReference>
<keyword evidence="4 9" id="KW-0812">Transmembrane</keyword>
<reference evidence="11" key="1">
    <citation type="submission" date="2022-06" db="EMBL/GenBank/DDBJ databases">
        <title>Genome Sequence of Candolleomyces eurysporus.</title>
        <authorList>
            <person name="Buettner E."/>
        </authorList>
    </citation>
    <scope>NUCLEOTIDE SEQUENCE</scope>
    <source>
        <strain evidence="11">VTCC 930004</strain>
    </source>
</reference>
<keyword evidence="3 8" id="KW-0813">Transport</keyword>
<feature type="transmembrane region" description="Helical" evidence="9">
    <location>
        <begin position="402"/>
        <end position="430"/>
    </location>
</feature>
<dbReference type="Proteomes" id="UP001140091">
    <property type="component" value="Unassembled WGS sequence"/>
</dbReference>
<evidence type="ECO:0000256" key="8">
    <source>
        <dbReference type="RuleBase" id="RU003346"/>
    </source>
</evidence>
<dbReference type="Gene3D" id="1.20.1250.20">
    <property type="entry name" value="MFS general substrate transporter like domains"/>
    <property type="match status" value="1"/>
</dbReference>
<comment type="subcellular location">
    <subcellularLocation>
        <location evidence="1">Membrane</location>
        <topology evidence="1">Multi-pass membrane protein</topology>
    </subcellularLocation>
</comment>
<dbReference type="GO" id="GO:0016020">
    <property type="term" value="C:membrane"/>
    <property type="evidence" value="ECO:0007669"/>
    <property type="project" value="UniProtKB-SubCell"/>
</dbReference>
<dbReference type="InterPro" id="IPR036259">
    <property type="entry name" value="MFS_trans_sf"/>
</dbReference>
<feature type="transmembrane region" description="Helical" evidence="9">
    <location>
        <begin position="196"/>
        <end position="216"/>
    </location>
</feature>
<comment type="catalytic activity">
    <reaction evidence="7">
        <text>myo-inositol(out) + H(+)(out) = myo-inositol(in) + H(+)(in)</text>
        <dbReference type="Rhea" id="RHEA:60364"/>
        <dbReference type="ChEBI" id="CHEBI:15378"/>
        <dbReference type="ChEBI" id="CHEBI:17268"/>
    </reaction>
</comment>
<dbReference type="InterPro" id="IPR005828">
    <property type="entry name" value="MFS_sugar_transport-like"/>
</dbReference>
<dbReference type="FunFam" id="1.20.1250.20:FF:000026">
    <property type="entry name" value="MFS quinate transporter QutD"/>
    <property type="match status" value="1"/>
</dbReference>
<dbReference type="PROSITE" id="PS00217">
    <property type="entry name" value="SUGAR_TRANSPORT_2"/>
    <property type="match status" value="1"/>
</dbReference>
<organism evidence="11 12">
    <name type="scientific">Candolleomyces eurysporus</name>
    <dbReference type="NCBI Taxonomy" id="2828524"/>
    <lineage>
        <taxon>Eukaryota</taxon>
        <taxon>Fungi</taxon>
        <taxon>Dikarya</taxon>
        <taxon>Basidiomycota</taxon>
        <taxon>Agaricomycotina</taxon>
        <taxon>Agaricomycetes</taxon>
        <taxon>Agaricomycetidae</taxon>
        <taxon>Agaricales</taxon>
        <taxon>Agaricineae</taxon>
        <taxon>Psathyrellaceae</taxon>
        <taxon>Candolleomyces</taxon>
    </lineage>
</organism>
<dbReference type="PROSITE" id="PS00216">
    <property type="entry name" value="SUGAR_TRANSPORT_1"/>
    <property type="match status" value="1"/>
</dbReference>
<feature type="transmembrane region" description="Helical" evidence="9">
    <location>
        <begin position="122"/>
        <end position="145"/>
    </location>
</feature>
<sequence length="537" mass="58955">MRLFGVAIKRNAIAHTELFNRPRRTLRGCPFVSFDLSTMSKTPSHSSEETPLQKQPLNPVRALWEERRIVGLALFCTLGGFLYGSMQNGWASEKFGRRRSITFACLFLALGTALQTGARNAAFLFVGRFFTGFGVGALSVGTSLYNTEISPSSIRGSVGSLFQLSTEFGTLLAFWIDFGTNYIGGTGEGQSEAAWRIPLALQLAPGIILAVGILFAPESPRWLVSKSRNAEALEALVSLRRRPAESDEVQIEYLEILGQHKFESELADLEKDPQASTTGWRASLSTSWKQWSYLFRTPANRKRVLVGVLIMFFQQWNGINAVLFYAPTIFQGLGLSGTTVSLLATGVVGIVMLIATVPTVLYLDRVGRKPTLIAGALAMGVCHAIIAGLSGRYQDSWLTHKAAGWVACVFVWIFSVAFAMSFGPVSWVLCAEIFPLRARSKGLSITASSSWINSFVVGMATPTMLANLRFGTYIFFAAWCFIGAAFCCFIPETAGHSLEEMDVAFGDTNKTSEQDKERMARINAEIGYDKYLVQKSE</sequence>
<feature type="transmembrane region" description="Helical" evidence="9">
    <location>
        <begin position="69"/>
        <end position="86"/>
    </location>
</feature>
<evidence type="ECO:0000256" key="6">
    <source>
        <dbReference type="ARBA" id="ARBA00023136"/>
    </source>
</evidence>
<evidence type="ECO:0000256" key="5">
    <source>
        <dbReference type="ARBA" id="ARBA00022989"/>
    </source>
</evidence>
<dbReference type="AlphaFoldDB" id="A0A9W8MB39"/>
<evidence type="ECO:0000256" key="3">
    <source>
        <dbReference type="ARBA" id="ARBA00022448"/>
    </source>
</evidence>
<dbReference type="InterPro" id="IPR020846">
    <property type="entry name" value="MFS_dom"/>
</dbReference>
<evidence type="ECO:0000256" key="7">
    <source>
        <dbReference type="ARBA" id="ARBA00049119"/>
    </source>
</evidence>
<name>A0A9W8MB39_9AGAR</name>
<accession>A0A9W8MB39</accession>
<dbReference type="Pfam" id="PF00083">
    <property type="entry name" value="Sugar_tr"/>
    <property type="match status" value="1"/>
</dbReference>
<keyword evidence="12" id="KW-1185">Reference proteome</keyword>
<dbReference type="EMBL" id="JANBPK010001264">
    <property type="protein sequence ID" value="KAJ2923931.1"/>
    <property type="molecule type" value="Genomic_DNA"/>
</dbReference>
<dbReference type="PROSITE" id="PS50850">
    <property type="entry name" value="MFS"/>
    <property type="match status" value="1"/>
</dbReference>